<protein>
    <recommendedName>
        <fullName evidence="7">Autophagy protein 5</fullName>
    </recommendedName>
</protein>
<dbReference type="InterPro" id="IPR048318">
    <property type="entry name" value="ATG5_UblB"/>
</dbReference>
<dbReference type="PANTHER" id="PTHR13040">
    <property type="entry name" value="AUTOPHAGY PROTEIN 5"/>
    <property type="match status" value="1"/>
</dbReference>
<evidence type="ECO:0000256" key="5">
    <source>
        <dbReference type="ARBA" id="ARBA00023006"/>
    </source>
</evidence>
<dbReference type="PANTHER" id="PTHR13040:SF2">
    <property type="entry name" value="AUTOPHAGY PROTEIN 5"/>
    <property type="match status" value="1"/>
</dbReference>
<keyword evidence="6 7" id="KW-0472">Membrane</keyword>
<dbReference type="InterPro" id="IPR007239">
    <property type="entry name" value="Atg5"/>
</dbReference>
<reference evidence="11 12" key="1">
    <citation type="submission" date="2019-07" db="EMBL/GenBank/DDBJ databases">
        <title>Draft genome assembly of a fouling barnacle, Amphibalanus amphitrite (Darwin, 1854): The first reference genome for Thecostraca.</title>
        <authorList>
            <person name="Kim W."/>
        </authorList>
    </citation>
    <scope>NUCLEOTIDE SEQUENCE [LARGE SCALE GENOMIC DNA]</scope>
    <source>
        <strain evidence="11">SNU_AA5</strain>
        <tissue evidence="11">Soma without cirri and trophi</tissue>
    </source>
</reference>
<dbReference type="InterPro" id="IPR042526">
    <property type="entry name" value="Atg5_HR"/>
</dbReference>
<gene>
    <name evidence="11" type="primary">ATG5_1</name>
    <name evidence="11" type="ORF">FJT64_009154</name>
</gene>
<dbReference type="GO" id="GO:0034727">
    <property type="term" value="P:piecemeal microautophagy of the nucleus"/>
    <property type="evidence" value="ECO:0007669"/>
    <property type="project" value="TreeGrafter"/>
</dbReference>
<dbReference type="Gene3D" id="1.10.246.190">
    <property type="entry name" value="Autophagy protein Apg5, helix rich domain"/>
    <property type="match status" value="1"/>
</dbReference>
<dbReference type="FunFam" id="1.10.246.190:FF:000001">
    <property type="entry name" value="Autophagy related 5"/>
    <property type="match status" value="1"/>
</dbReference>
<dbReference type="GO" id="GO:0000422">
    <property type="term" value="P:autophagy of mitochondrion"/>
    <property type="evidence" value="ECO:0007669"/>
    <property type="project" value="TreeGrafter"/>
</dbReference>
<dbReference type="EMBL" id="VIIS01001783">
    <property type="protein sequence ID" value="KAF0292957.1"/>
    <property type="molecule type" value="Genomic_DNA"/>
</dbReference>
<evidence type="ECO:0000256" key="4">
    <source>
        <dbReference type="ARBA" id="ARBA00022843"/>
    </source>
</evidence>
<keyword evidence="5 7" id="KW-0072">Autophagy</keyword>
<evidence type="ECO:0000256" key="6">
    <source>
        <dbReference type="ARBA" id="ARBA00023136"/>
    </source>
</evidence>
<dbReference type="InterPro" id="IPR048939">
    <property type="entry name" value="ATG5_UblA"/>
</dbReference>
<dbReference type="EMBL" id="VIIS01001783">
    <property type="protein sequence ID" value="KAF0292956.1"/>
    <property type="molecule type" value="Genomic_DNA"/>
</dbReference>
<dbReference type="GO" id="GO:0061908">
    <property type="term" value="C:phagophore"/>
    <property type="evidence" value="ECO:0007669"/>
    <property type="project" value="TreeGrafter"/>
</dbReference>
<keyword evidence="12" id="KW-1185">Reference proteome</keyword>
<dbReference type="AlphaFoldDB" id="A0A6A4V9K8"/>
<dbReference type="InterPro" id="IPR042527">
    <property type="entry name" value="Atg5_UblA_dom_sf"/>
</dbReference>
<feature type="domain" description="Autophagy protein ATG5 UblA" evidence="10">
    <location>
        <begin position="11"/>
        <end position="106"/>
    </location>
</feature>
<accession>A0A6A4V9K8</accession>
<dbReference type="Gene3D" id="3.10.20.620">
    <property type="match status" value="1"/>
</dbReference>
<dbReference type="Pfam" id="PF04106">
    <property type="entry name" value="ATG5_UblB"/>
    <property type="match status" value="1"/>
</dbReference>
<dbReference type="InterPro" id="IPR048940">
    <property type="entry name" value="ATG5_HBR"/>
</dbReference>
<proteinExistence type="inferred from homology"/>
<dbReference type="OrthoDB" id="272162at2759"/>
<evidence type="ECO:0000259" key="9">
    <source>
        <dbReference type="Pfam" id="PF20637"/>
    </source>
</evidence>
<keyword evidence="3 7" id="KW-1017">Isopeptide bond</keyword>
<evidence type="ECO:0000259" key="8">
    <source>
        <dbReference type="Pfam" id="PF04106"/>
    </source>
</evidence>
<dbReference type="GO" id="GO:0034274">
    <property type="term" value="C:Atg12-Atg5-Atg16 complex"/>
    <property type="evidence" value="ECO:0007669"/>
    <property type="project" value="TreeGrafter"/>
</dbReference>
<comment type="caution">
    <text evidence="11">The sequence shown here is derived from an EMBL/GenBank/DDBJ whole genome shotgun (WGS) entry which is preliminary data.</text>
</comment>
<dbReference type="GO" id="GO:0044233">
    <property type="term" value="C:mitochondria-associated endoplasmic reticulum membrane contact site"/>
    <property type="evidence" value="ECO:0007669"/>
    <property type="project" value="TreeGrafter"/>
</dbReference>
<evidence type="ECO:0000256" key="2">
    <source>
        <dbReference type="ARBA" id="ARBA00006910"/>
    </source>
</evidence>
<comment type="subunit">
    <text evidence="7">Conjugated with ATG12.</text>
</comment>
<comment type="function">
    <text evidence="7">Involved in autophagic vesicle formation.</text>
</comment>
<dbReference type="Pfam" id="PF20637">
    <property type="entry name" value="ATG5_HBR"/>
    <property type="match status" value="1"/>
</dbReference>
<sequence>MLEDRQVLRDVWDGRLPVCFRLADNEVHTVSAPDPFYMLIPRMTYFPLVIDKVRRHFSQSVHPDHAKSDVWLEWGDMPLQWHYPVGLQFDLLATDSVLPWNLVVHFTDRPDQCPFMKREAMESFFFSTVKEADQLKHKGSAISSLGKRDHSQLWTGLAFDKFDQFWAVNRHLMECEGESAFRAVPVRLYRAGAPYVQRPVPVRAEDGRQNTLRQLITQLAPELTDDARAIIHGIEPPMDTPLQWLSQHFSYADNFLHIVVFP</sequence>
<evidence type="ECO:0000313" key="11">
    <source>
        <dbReference type="EMBL" id="KAF0292957.1"/>
    </source>
</evidence>
<dbReference type="GO" id="GO:0007033">
    <property type="term" value="P:vacuole organization"/>
    <property type="evidence" value="ECO:0007669"/>
    <property type="project" value="UniProtKB-ARBA"/>
</dbReference>
<evidence type="ECO:0000256" key="3">
    <source>
        <dbReference type="ARBA" id="ARBA00022499"/>
    </source>
</evidence>
<dbReference type="Pfam" id="PF20638">
    <property type="entry name" value="ATG5_UblA"/>
    <property type="match status" value="1"/>
</dbReference>
<organism evidence="11 12">
    <name type="scientific">Amphibalanus amphitrite</name>
    <name type="common">Striped barnacle</name>
    <name type="synonym">Balanus amphitrite</name>
    <dbReference type="NCBI Taxonomy" id="1232801"/>
    <lineage>
        <taxon>Eukaryota</taxon>
        <taxon>Metazoa</taxon>
        <taxon>Ecdysozoa</taxon>
        <taxon>Arthropoda</taxon>
        <taxon>Crustacea</taxon>
        <taxon>Multicrustacea</taxon>
        <taxon>Cirripedia</taxon>
        <taxon>Thoracica</taxon>
        <taxon>Thoracicalcarea</taxon>
        <taxon>Balanomorpha</taxon>
        <taxon>Balanoidea</taxon>
        <taxon>Balanidae</taxon>
        <taxon>Amphibalaninae</taxon>
        <taxon>Amphibalanus</taxon>
    </lineage>
</organism>
<comment type="subcellular location">
    <subcellularLocation>
        <location evidence="1 7">Preautophagosomal structure membrane</location>
        <topology evidence="1 7">Peripheral membrane protein</topology>
    </subcellularLocation>
</comment>
<dbReference type="Gene3D" id="3.10.20.90">
    <property type="entry name" value="Phosphatidylinositol 3-kinase Catalytic Subunit, Chain A, domain 1"/>
    <property type="match status" value="1"/>
</dbReference>
<name>A0A6A4V9K8_AMPAM</name>
<feature type="domain" description="Autophagy protein ATG5 UblB" evidence="8">
    <location>
        <begin position="184"/>
        <end position="260"/>
    </location>
</feature>
<evidence type="ECO:0000313" key="12">
    <source>
        <dbReference type="Proteomes" id="UP000440578"/>
    </source>
</evidence>
<dbReference type="GO" id="GO:0005776">
    <property type="term" value="C:autophagosome"/>
    <property type="evidence" value="ECO:0007669"/>
    <property type="project" value="TreeGrafter"/>
</dbReference>
<evidence type="ECO:0000256" key="1">
    <source>
        <dbReference type="ARBA" id="ARBA00004623"/>
    </source>
</evidence>
<keyword evidence="4 7" id="KW-0832">Ubl conjugation</keyword>
<evidence type="ECO:0000259" key="10">
    <source>
        <dbReference type="Pfam" id="PF20638"/>
    </source>
</evidence>
<dbReference type="GO" id="GO:0019776">
    <property type="term" value="F:Atg8-family ligase activity"/>
    <property type="evidence" value="ECO:0007669"/>
    <property type="project" value="TreeGrafter"/>
</dbReference>
<dbReference type="GO" id="GO:0034045">
    <property type="term" value="C:phagophore assembly site membrane"/>
    <property type="evidence" value="ECO:0007669"/>
    <property type="project" value="UniProtKB-SubCell"/>
</dbReference>
<dbReference type="GO" id="GO:0006995">
    <property type="term" value="P:cellular response to nitrogen starvation"/>
    <property type="evidence" value="ECO:0007669"/>
    <property type="project" value="TreeGrafter"/>
</dbReference>
<dbReference type="Proteomes" id="UP000440578">
    <property type="component" value="Unassembled WGS sequence"/>
</dbReference>
<comment type="similarity">
    <text evidence="2 7">Belongs to the ATG5 family.</text>
</comment>
<feature type="domain" description="Autophagy protein ATG5 alpha-helical bundle region" evidence="9">
    <location>
        <begin position="119"/>
        <end position="174"/>
    </location>
</feature>
<evidence type="ECO:0000256" key="7">
    <source>
        <dbReference type="RuleBase" id="RU361202"/>
    </source>
</evidence>